<dbReference type="SUPFAM" id="SSF48452">
    <property type="entry name" value="TPR-like"/>
    <property type="match status" value="1"/>
</dbReference>
<dbReference type="InterPro" id="IPR016032">
    <property type="entry name" value="Sig_transdc_resp-reg_C-effctor"/>
</dbReference>
<accession>A0ABU2TXL3</accession>
<keyword evidence="4 6" id="KW-0238">DNA-binding</keyword>
<keyword evidence="9" id="KW-1185">Reference proteome</keyword>
<dbReference type="Pfam" id="PF03704">
    <property type="entry name" value="BTAD"/>
    <property type="match status" value="1"/>
</dbReference>
<dbReference type="Gene3D" id="3.30.70.1230">
    <property type="entry name" value="Nucleotide cyclase"/>
    <property type="match status" value="1"/>
</dbReference>
<dbReference type="InterPro" id="IPR011990">
    <property type="entry name" value="TPR-like_helical_dom_sf"/>
</dbReference>
<dbReference type="InterPro" id="IPR027417">
    <property type="entry name" value="P-loop_NTPase"/>
</dbReference>
<evidence type="ECO:0000259" key="7">
    <source>
        <dbReference type="PROSITE" id="PS51755"/>
    </source>
</evidence>
<evidence type="ECO:0000313" key="9">
    <source>
        <dbReference type="Proteomes" id="UP001183809"/>
    </source>
</evidence>
<reference evidence="9" key="1">
    <citation type="submission" date="2023-07" db="EMBL/GenBank/DDBJ databases">
        <title>30 novel species of actinomycetes from the DSMZ collection.</title>
        <authorList>
            <person name="Nouioui I."/>
        </authorList>
    </citation>
    <scope>NUCLEOTIDE SEQUENCE [LARGE SCALE GENOMIC DNA]</scope>
    <source>
        <strain evidence="9">DSM 41699</strain>
    </source>
</reference>
<dbReference type="InterPro" id="IPR005158">
    <property type="entry name" value="BTAD"/>
</dbReference>
<evidence type="ECO:0000256" key="6">
    <source>
        <dbReference type="PROSITE-ProRule" id="PRU01091"/>
    </source>
</evidence>
<organism evidence="8 9">
    <name type="scientific">Streptomyces gibsoniae</name>
    <dbReference type="NCBI Taxonomy" id="3075529"/>
    <lineage>
        <taxon>Bacteria</taxon>
        <taxon>Bacillati</taxon>
        <taxon>Actinomycetota</taxon>
        <taxon>Actinomycetes</taxon>
        <taxon>Kitasatosporales</taxon>
        <taxon>Streptomycetaceae</taxon>
        <taxon>Streptomyces</taxon>
    </lineage>
</organism>
<dbReference type="SMART" id="SM01043">
    <property type="entry name" value="BTAD"/>
    <property type="match status" value="1"/>
</dbReference>
<dbReference type="SUPFAM" id="SSF46894">
    <property type="entry name" value="C-terminal effector domain of the bipartite response regulators"/>
    <property type="match status" value="1"/>
</dbReference>
<comment type="caution">
    <text evidence="8">The sequence shown here is derived from an EMBL/GenBank/DDBJ whole genome shotgun (WGS) entry which is preliminary data.</text>
</comment>
<dbReference type="InterPro" id="IPR001867">
    <property type="entry name" value="OmpR/PhoB-type_DNA-bd"/>
</dbReference>
<dbReference type="InterPro" id="IPR029787">
    <property type="entry name" value="Nucleotide_cyclase"/>
</dbReference>
<sequence length="933" mass="101605">MSGRIQFKVLGPLEVVRRGSVVNLGGIKQRAALGYLLLHANEAVATSKLIAALWDGPAPASARKVVQNAVWRLRRLLEADDGEQTADGSVALLTRTPGYMLRIEPQTVDLYRFRELVAQGRAEMARDAPDAASALRRDALALWRGPVLADLAETGVSWPELKAIQNTRLDVLEEYFEAELTLGHHDVVLPELQSTVCAEPRRERLLGQLMLALYRSGRQADALSTYARARTSLISDLGLEPGRDLRDLQRAILTHDPALLYVPASARARTTGPTEPLPVSPEDEPLSAPITTADLAAPVRERREVSVVLLRATIDAEGGRPDPEHVDTAMETVNEVVTAEAHRFGGTVAAKVGSLWLLIFGAPRSRDNDAMRAVLTALAIRHRFSRPYPALPGVGVRAAVDTGEALVRYASDEGSPPSATGTALDRCHSMLPLVPTDEVWVGDDVRRHTTSRIDYRRARVSSALWAVAGVRPASSRDHGVPLLDRGRDLDVLLGLLDQAGSEERPRIALVVGEPGLGKSHLISEFEKVVRRRDGEAGPFVAHLFPCQVDDSPLAVVAEELSRCCGIAPHDQPEQAREKLWAAVRRTADSAEEADWMFSQLLVLIAGVHGFDSTAPPGEVLAAWLRFLERFAAERPVLMVIDDLHAADETLLDFVDRQTEPRVRSRLFVLGGARPELFERRPRWNSSGGAVVTIALTRLPDTVVAQQVRMLLDTHGIRIGPESAVGTGETELIHDLSQTMVSLADGSPLFAVEFVRSLADRIRPDSVAPAQGPAEATASLVPAAVRRVIAARLDELPTDVRAVLEDMAVAGGTVNADAVAAMRRCARDTAAAVLEDLVRRGVLIRVEQSGHEGPVQYAFWHELVGRVVYARIPHARRAARRVTFAAWADRQTKQHGRRDPWALAPDGPVARGLARLERLVRRLEVRLKGAAAAA</sequence>
<protein>
    <submittedName>
        <fullName evidence="8">BTAD domain-containing putative transcriptional regulator</fullName>
    </submittedName>
</protein>
<feature type="DNA-binding region" description="OmpR/PhoB-type" evidence="6">
    <location>
        <begin position="1"/>
        <end position="103"/>
    </location>
</feature>
<keyword evidence="2" id="KW-0902">Two-component regulatory system</keyword>
<dbReference type="PROSITE" id="PS51755">
    <property type="entry name" value="OMPR_PHOB"/>
    <property type="match status" value="1"/>
</dbReference>
<dbReference type="SUPFAM" id="SSF52540">
    <property type="entry name" value="P-loop containing nucleoside triphosphate hydrolases"/>
    <property type="match status" value="1"/>
</dbReference>
<dbReference type="CDD" id="cd15831">
    <property type="entry name" value="BTAD"/>
    <property type="match status" value="1"/>
</dbReference>
<dbReference type="Pfam" id="PF13191">
    <property type="entry name" value="AAA_16"/>
    <property type="match status" value="1"/>
</dbReference>
<keyword evidence="3" id="KW-0805">Transcription regulation</keyword>
<evidence type="ECO:0000256" key="1">
    <source>
        <dbReference type="ARBA" id="ARBA00005820"/>
    </source>
</evidence>
<dbReference type="PANTHER" id="PTHR35807">
    <property type="entry name" value="TRANSCRIPTIONAL REGULATOR REDD-RELATED"/>
    <property type="match status" value="1"/>
</dbReference>
<evidence type="ECO:0000256" key="4">
    <source>
        <dbReference type="ARBA" id="ARBA00023125"/>
    </source>
</evidence>
<evidence type="ECO:0000256" key="3">
    <source>
        <dbReference type="ARBA" id="ARBA00023015"/>
    </source>
</evidence>
<dbReference type="InterPro" id="IPR041664">
    <property type="entry name" value="AAA_16"/>
</dbReference>
<dbReference type="Gene3D" id="3.40.50.300">
    <property type="entry name" value="P-loop containing nucleotide triphosphate hydrolases"/>
    <property type="match status" value="1"/>
</dbReference>
<evidence type="ECO:0000256" key="2">
    <source>
        <dbReference type="ARBA" id="ARBA00023012"/>
    </source>
</evidence>
<dbReference type="RefSeq" id="WP_311697172.1">
    <property type="nucleotide sequence ID" value="NZ_JAVREY010000027.1"/>
</dbReference>
<gene>
    <name evidence="8" type="ORF">RM764_22315</name>
</gene>
<evidence type="ECO:0000313" key="8">
    <source>
        <dbReference type="EMBL" id="MDT0465704.1"/>
    </source>
</evidence>
<dbReference type="Gene3D" id="1.10.10.10">
    <property type="entry name" value="Winged helix-like DNA-binding domain superfamily/Winged helix DNA-binding domain"/>
    <property type="match status" value="1"/>
</dbReference>
<dbReference type="Gene3D" id="1.25.40.10">
    <property type="entry name" value="Tetratricopeptide repeat domain"/>
    <property type="match status" value="1"/>
</dbReference>
<dbReference type="InterPro" id="IPR051677">
    <property type="entry name" value="AfsR-DnrI-RedD_regulator"/>
</dbReference>
<feature type="domain" description="OmpR/PhoB-type" evidence="7">
    <location>
        <begin position="1"/>
        <end position="103"/>
    </location>
</feature>
<dbReference type="InterPro" id="IPR036388">
    <property type="entry name" value="WH-like_DNA-bd_sf"/>
</dbReference>
<evidence type="ECO:0000256" key="5">
    <source>
        <dbReference type="ARBA" id="ARBA00023163"/>
    </source>
</evidence>
<dbReference type="Proteomes" id="UP001183809">
    <property type="component" value="Unassembled WGS sequence"/>
</dbReference>
<dbReference type="EMBL" id="JAVREY010000027">
    <property type="protein sequence ID" value="MDT0465704.1"/>
    <property type="molecule type" value="Genomic_DNA"/>
</dbReference>
<comment type="similarity">
    <text evidence="1">Belongs to the AfsR/DnrI/RedD regulatory family.</text>
</comment>
<keyword evidence="5" id="KW-0804">Transcription</keyword>
<proteinExistence type="inferred from homology"/>
<dbReference type="PANTHER" id="PTHR35807:SF1">
    <property type="entry name" value="TRANSCRIPTIONAL REGULATOR REDD"/>
    <property type="match status" value="1"/>
</dbReference>
<name>A0ABU2TXL3_9ACTN</name>
<dbReference type="SUPFAM" id="SSF55073">
    <property type="entry name" value="Nucleotide cyclase"/>
    <property type="match status" value="1"/>
</dbReference>
<dbReference type="SMART" id="SM00862">
    <property type="entry name" value="Trans_reg_C"/>
    <property type="match status" value="1"/>
</dbReference>